<dbReference type="SUPFAM" id="SSF52540">
    <property type="entry name" value="P-loop containing nucleoside triphosphate hydrolases"/>
    <property type="match status" value="2"/>
</dbReference>
<feature type="binding site" evidence="4">
    <location>
        <begin position="134"/>
        <end position="137"/>
    </location>
    <ligand>
        <name>GTP</name>
        <dbReference type="ChEBI" id="CHEBI:37565"/>
    </ligand>
</feature>
<evidence type="ECO:0000256" key="5">
    <source>
        <dbReference type="PIRSR" id="PIRSR606689-2"/>
    </source>
</evidence>
<dbReference type="Proteomes" id="UP000887568">
    <property type="component" value="Unplaced"/>
</dbReference>
<dbReference type="GeneID" id="119741078"/>
<feature type="binding site" evidence="5">
    <location>
        <position position="37"/>
    </location>
    <ligand>
        <name>Mg(2+)</name>
        <dbReference type="ChEBI" id="CHEBI:18420"/>
    </ligand>
</feature>
<dbReference type="RefSeq" id="XP_038072664.1">
    <property type="nucleotide sequence ID" value="XM_038216736.1"/>
</dbReference>
<dbReference type="Gene3D" id="3.40.50.300">
    <property type="entry name" value="P-loop containing nucleotide triphosphate hydrolases"/>
    <property type="match status" value="2"/>
</dbReference>
<evidence type="ECO:0000256" key="2">
    <source>
        <dbReference type="ARBA" id="ARBA00022741"/>
    </source>
</evidence>
<keyword evidence="2 4" id="KW-0547">Nucleotide-binding</keyword>
<dbReference type="Pfam" id="PF00025">
    <property type="entry name" value="Arf"/>
    <property type="match status" value="2"/>
</dbReference>
<dbReference type="PROSITE" id="PS51417">
    <property type="entry name" value="ARF"/>
    <property type="match status" value="2"/>
</dbReference>
<dbReference type="AlphaFoldDB" id="A0A914B9I9"/>
<protein>
    <recommendedName>
        <fullName evidence="8">ADP-ribosylation factor</fullName>
    </recommendedName>
</protein>
<dbReference type="GO" id="GO:0005525">
    <property type="term" value="F:GTP binding"/>
    <property type="evidence" value="ECO:0007669"/>
    <property type="project" value="UniProtKB-KW"/>
</dbReference>
<dbReference type="InterPro" id="IPR027417">
    <property type="entry name" value="P-loop_NTPase"/>
</dbReference>
<keyword evidence="3 4" id="KW-0342">GTP-binding</keyword>
<accession>A0A914B9I9</accession>
<dbReference type="SMART" id="SM00177">
    <property type="entry name" value="ARF"/>
    <property type="match status" value="2"/>
</dbReference>
<dbReference type="PROSITE" id="PS51419">
    <property type="entry name" value="RAB"/>
    <property type="match status" value="1"/>
</dbReference>
<dbReference type="GO" id="GO:0030010">
    <property type="term" value="P:establishment of cell polarity"/>
    <property type="evidence" value="ECO:0007669"/>
    <property type="project" value="UniProtKB-ARBA"/>
</dbReference>
<comment type="similarity">
    <text evidence="1">Belongs to the small GTPase superfamily. Arf family.</text>
</comment>
<feature type="binding site" evidence="4">
    <location>
        <position position="77"/>
    </location>
    <ligand>
        <name>GTP</name>
        <dbReference type="ChEBI" id="CHEBI:37565"/>
    </ligand>
</feature>
<dbReference type="PRINTS" id="PR00328">
    <property type="entry name" value="SAR1GTPBP"/>
</dbReference>
<sequence length="394" mass="43172">MGHWLSKLKNAMSELALSGSGPPLRILMLGLDAAGKTTILFKLKLNEVVTTIPTIGFNVETVNPLPGVSFTVWDIGGQEKLRQLWRHYYQGTQGLIFVVDSSDKERLYEARDELFGILQSSEIGPEVPVVVLANKQDLPGALKPSDVAEALNLHRLSQNPWHIQATCAPDGEGIYEAVGMLAKMVRESRKGGRILRRIQATMGLLLSKLASSLQSFVSGGAPCRILMLGLDAAGKTTLLYKLKLNEVVTTVPTIGFNVETVSPAPGLTFTVWDVGGQDKIRALWKHYFRGTEGVVFAVDSSDSSRFEEAREELFRVMQDDNMYSGVPVVVMANKQDLPTAVSPAKLCDAMRLRSLPRNNPWHIQGTCATNGDGVLEAVTALGKMVKQFKTENRH</sequence>
<reference evidence="6" key="1">
    <citation type="submission" date="2022-11" db="UniProtKB">
        <authorList>
            <consortium name="EnsemblMetazoa"/>
        </authorList>
    </citation>
    <scope>IDENTIFICATION</scope>
</reference>
<dbReference type="EnsemblMetazoa" id="XM_038216736.1">
    <property type="protein sequence ID" value="XP_038072664.1"/>
    <property type="gene ID" value="LOC119741078"/>
</dbReference>
<organism evidence="6 7">
    <name type="scientific">Patiria miniata</name>
    <name type="common">Bat star</name>
    <name type="synonym">Asterina miniata</name>
    <dbReference type="NCBI Taxonomy" id="46514"/>
    <lineage>
        <taxon>Eukaryota</taxon>
        <taxon>Metazoa</taxon>
        <taxon>Echinodermata</taxon>
        <taxon>Eleutherozoa</taxon>
        <taxon>Asterozoa</taxon>
        <taxon>Asteroidea</taxon>
        <taxon>Valvatacea</taxon>
        <taxon>Valvatida</taxon>
        <taxon>Asterinidae</taxon>
        <taxon>Patiria</taxon>
    </lineage>
</organism>
<dbReference type="SMART" id="SM00178">
    <property type="entry name" value="SAR"/>
    <property type="match status" value="2"/>
</dbReference>
<dbReference type="InterPro" id="IPR005225">
    <property type="entry name" value="Small_GTP-bd"/>
</dbReference>
<evidence type="ECO:0000256" key="3">
    <source>
        <dbReference type="ARBA" id="ARBA00023134"/>
    </source>
</evidence>
<dbReference type="FunFam" id="3.40.50.300:FF:000412">
    <property type="entry name" value="ADP-ribosylation factor 1"/>
    <property type="match status" value="2"/>
</dbReference>
<dbReference type="PANTHER" id="PTHR11711">
    <property type="entry name" value="ADP RIBOSYLATION FACTOR-RELATED"/>
    <property type="match status" value="1"/>
</dbReference>
<feature type="binding site" evidence="5">
    <location>
        <position position="54"/>
    </location>
    <ligand>
        <name>Mg(2+)</name>
        <dbReference type="ChEBI" id="CHEBI:18420"/>
    </ligand>
</feature>
<name>A0A914B9I9_PATMI</name>
<evidence type="ECO:0008006" key="8">
    <source>
        <dbReference type="Google" id="ProtNLM"/>
    </source>
</evidence>
<dbReference type="GO" id="GO:0003924">
    <property type="term" value="F:GTPase activity"/>
    <property type="evidence" value="ECO:0007669"/>
    <property type="project" value="InterPro"/>
</dbReference>
<dbReference type="OMA" id="PWHIQGT"/>
<keyword evidence="5" id="KW-0479">Metal-binding</keyword>
<feature type="binding site" evidence="4">
    <location>
        <begin position="30"/>
        <end position="37"/>
    </location>
    <ligand>
        <name>GTP</name>
        <dbReference type="ChEBI" id="CHEBI:37565"/>
    </ligand>
</feature>
<dbReference type="GO" id="GO:0046872">
    <property type="term" value="F:metal ion binding"/>
    <property type="evidence" value="ECO:0007669"/>
    <property type="project" value="UniProtKB-KW"/>
</dbReference>
<keyword evidence="5" id="KW-0460">Magnesium</keyword>
<dbReference type="OrthoDB" id="2011769at2759"/>
<dbReference type="SMART" id="SM00175">
    <property type="entry name" value="RAB"/>
    <property type="match status" value="1"/>
</dbReference>
<dbReference type="InterPro" id="IPR006689">
    <property type="entry name" value="Small_GTPase_ARF/SAR"/>
</dbReference>
<dbReference type="NCBIfam" id="TIGR00231">
    <property type="entry name" value="small_GTP"/>
    <property type="match status" value="2"/>
</dbReference>
<proteinExistence type="inferred from homology"/>
<evidence type="ECO:0000256" key="4">
    <source>
        <dbReference type="PIRSR" id="PIRSR606689-1"/>
    </source>
</evidence>
<evidence type="ECO:0000256" key="1">
    <source>
        <dbReference type="ARBA" id="ARBA00010290"/>
    </source>
</evidence>
<dbReference type="InterPro" id="IPR024156">
    <property type="entry name" value="Small_GTPase_ARF"/>
</dbReference>
<keyword evidence="7" id="KW-1185">Reference proteome</keyword>
<evidence type="ECO:0000313" key="7">
    <source>
        <dbReference type="Proteomes" id="UP000887568"/>
    </source>
</evidence>
<evidence type="ECO:0000313" key="6">
    <source>
        <dbReference type="EnsemblMetazoa" id="XP_038072664.1"/>
    </source>
</evidence>
<dbReference type="CDD" id="cd00878">
    <property type="entry name" value="Arf_Arl"/>
    <property type="match status" value="2"/>
</dbReference>